<gene>
    <name evidence="4" type="ORF">UPYG_G00033300</name>
</gene>
<feature type="compositionally biased region" description="Low complexity" evidence="2">
    <location>
        <begin position="224"/>
        <end position="255"/>
    </location>
</feature>
<feature type="coiled-coil region" evidence="1">
    <location>
        <begin position="184"/>
        <end position="218"/>
    </location>
</feature>
<evidence type="ECO:0000256" key="2">
    <source>
        <dbReference type="SAM" id="MobiDB-lite"/>
    </source>
</evidence>
<comment type="caution">
    <text evidence="4">The sequence shown here is derived from an EMBL/GenBank/DDBJ whole genome shotgun (WGS) entry which is preliminary data.</text>
</comment>
<evidence type="ECO:0000313" key="5">
    <source>
        <dbReference type="Proteomes" id="UP001557470"/>
    </source>
</evidence>
<dbReference type="AlphaFoldDB" id="A0ABD0YCA6"/>
<evidence type="ECO:0000313" key="4">
    <source>
        <dbReference type="EMBL" id="KAL1022852.1"/>
    </source>
</evidence>
<dbReference type="Proteomes" id="UP001557470">
    <property type="component" value="Unassembled WGS sequence"/>
</dbReference>
<name>A0ABD0YCA6_UMBPY</name>
<dbReference type="PANTHER" id="PTHR23347">
    <property type="entry name" value="COLORECTAL MUTANT CANCER PROTEIN MCC PROTEIN -RELATED"/>
    <property type="match status" value="1"/>
</dbReference>
<feature type="domain" description="Harmonin-binding protein USHBP1 PDZ-binding" evidence="3">
    <location>
        <begin position="306"/>
        <end position="370"/>
    </location>
</feature>
<dbReference type="EMBL" id="JAGEUA010000001">
    <property type="protein sequence ID" value="KAL1022852.1"/>
    <property type="molecule type" value="Genomic_DNA"/>
</dbReference>
<feature type="region of interest" description="Disordered" evidence="2">
    <location>
        <begin position="60"/>
        <end position="80"/>
    </location>
</feature>
<dbReference type="InterPro" id="IPR040171">
    <property type="entry name" value="USBP1-like"/>
</dbReference>
<protein>
    <recommendedName>
        <fullName evidence="3">Harmonin-binding protein USHBP1 PDZ-binding domain-containing protein</fullName>
    </recommendedName>
</protein>
<sequence>MTPNPEVNSEPSQAELAQCEAEMGTLLNIIAELNKKMGALQALSDPDDVKPQEPVVILSAPDTTSSPAPALSSLDKHTGTTLTPMSNQGGSGEVWLELQGVISALEGSISTRRTWAITACDQDRQTQHLTAARESWVQVTKVLYEMERDFGISYSSGLPPEERKRYQKDVLALHQRNCDLHSILLRRQEELEKAKVNVTEMEDERRRLQEKLLGFQKAWRSGRLSPPYSPSESTSSEALSPGWSSPSSTPFPGSPLFLRRATTMGAVPALSTGRDVSPLASPSPPPWSGGAICGSTSVSLEGEIERLQRCIERLKARNECLTGALERRKGESEQISMTLSRHEADNTALQMALQYCVECEEAYSELLSLYEARKQQIVPHWRNTAGPVMESQQHNSPRPSLRSLTAVELSTSFSSPGDAVETQSPIQIRGYEVQGREADLREHIARLKQGRDAICVPVPGPGGEGKLSPDTGTLVGTRGSQRGFGGAVQGSLNPQSTRREKAALLYELVTVREEISELRGRIRLTEKERRCLDWSLMAQKAQDAAGALISESLNEQIEEKRSEQQKIAENVNNTCMDIDIARPLNNTIFQELQAVLQREQVLKQRALLMRDSLDSTLLDSASRRRYNNEQIARLAHAHSKATGTYRNACRKYREQLWRLENQVSAMSDRHMTQIGALKATLEALECRREETVL</sequence>
<accession>A0ABD0YCA6</accession>
<proteinExistence type="predicted"/>
<reference evidence="4 5" key="1">
    <citation type="submission" date="2024-06" db="EMBL/GenBank/DDBJ databases">
        <authorList>
            <person name="Pan Q."/>
            <person name="Wen M."/>
            <person name="Jouanno E."/>
            <person name="Zahm M."/>
            <person name="Klopp C."/>
            <person name="Cabau C."/>
            <person name="Louis A."/>
            <person name="Berthelot C."/>
            <person name="Parey E."/>
            <person name="Roest Crollius H."/>
            <person name="Montfort J."/>
            <person name="Robinson-Rechavi M."/>
            <person name="Bouchez O."/>
            <person name="Lampietro C."/>
            <person name="Lopez Roques C."/>
            <person name="Donnadieu C."/>
            <person name="Postlethwait J."/>
            <person name="Bobe J."/>
            <person name="Verreycken H."/>
            <person name="Guiguen Y."/>
        </authorList>
    </citation>
    <scope>NUCLEOTIDE SEQUENCE [LARGE SCALE GENOMIC DNA]</scope>
    <source>
        <strain evidence="4">Up_M1</strain>
        <tissue evidence="4">Testis</tissue>
    </source>
</reference>
<feature type="region of interest" description="Disordered" evidence="2">
    <location>
        <begin position="223"/>
        <end position="257"/>
    </location>
</feature>
<keyword evidence="1" id="KW-0175">Coiled coil</keyword>
<evidence type="ECO:0000256" key="1">
    <source>
        <dbReference type="SAM" id="Coils"/>
    </source>
</evidence>
<organism evidence="4 5">
    <name type="scientific">Umbra pygmaea</name>
    <name type="common">Eastern mudminnow</name>
    <dbReference type="NCBI Taxonomy" id="75934"/>
    <lineage>
        <taxon>Eukaryota</taxon>
        <taxon>Metazoa</taxon>
        <taxon>Chordata</taxon>
        <taxon>Craniata</taxon>
        <taxon>Vertebrata</taxon>
        <taxon>Euteleostomi</taxon>
        <taxon>Actinopterygii</taxon>
        <taxon>Neopterygii</taxon>
        <taxon>Teleostei</taxon>
        <taxon>Protacanthopterygii</taxon>
        <taxon>Esociformes</taxon>
        <taxon>Umbridae</taxon>
        <taxon>Umbra</taxon>
    </lineage>
</organism>
<keyword evidence="5" id="KW-1185">Reference proteome</keyword>
<evidence type="ECO:0000259" key="3">
    <source>
        <dbReference type="Pfam" id="PF10506"/>
    </source>
</evidence>
<dbReference type="Pfam" id="PF10506">
    <property type="entry name" value="USHBP1_PDZ-bd"/>
    <property type="match status" value="1"/>
</dbReference>
<dbReference type="InterPro" id="IPR019536">
    <property type="entry name" value="USHBP1_PDZ-bd"/>
</dbReference>
<dbReference type="PANTHER" id="PTHR23347:SF5">
    <property type="entry name" value="HARMONIN-BINDING PROTEIN USHBP1"/>
    <property type="match status" value="1"/>
</dbReference>
<feature type="coiled-coil region" evidence="1">
    <location>
        <begin position="508"/>
        <end position="574"/>
    </location>
</feature>
<feature type="coiled-coil region" evidence="1">
    <location>
        <begin position="297"/>
        <end position="331"/>
    </location>
</feature>